<dbReference type="PROSITE" id="PS51819">
    <property type="entry name" value="VOC"/>
    <property type="match status" value="1"/>
</dbReference>
<dbReference type="InterPro" id="IPR029068">
    <property type="entry name" value="Glyas_Bleomycin-R_OHBP_Dase"/>
</dbReference>
<proteinExistence type="predicted"/>
<organism evidence="2 3">
    <name type="scientific">Rhizobium oryziradicis</name>
    <dbReference type="NCBI Taxonomy" id="1867956"/>
    <lineage>
        <taxon>Bacteria</taxon>
        <taxon>Pseudomonadati</taxon>
        <taxon>Pseudomonadota</taxon>
        <taxon>Alphaproteobacteria</taxon>
        <taxon>Hyphomicrobiales</taxon>
        <taxon>Rhizobiaceae</taxon>
        <taxon>Rhizobium/Agrobacterium group</taxon>
        <taxon>Rhizobium</taxon>
    </lineage>
</organism>
<dbReference type="PANTHER" id="PTHR36437">
    <property type="entry name" value="GLYOXALASE/BLEOMYCIN RESISTANCE PROTEIN/DIOXYGENASE"/>
    <property type="match status" value="1"/>
</dbReference>
<keyword evidence="3" id="KW-1185">Reference proteome</keyword>
<dbReference type="Proteomes" id="UP000186894">
    <property type="component" value="Unassembled WGS sequence"/>
</dbReference>
<accession>A0A1Q8ZT83</accession>
<dbReference type="EMBL" id="MKIM01000025">
    <property type="protein sequence ID" value="OLP45148.1"/>
    <property type="molecule type" value="Genomic_DNA"/>
</dbReference>
<keyword evidence="2" id="KW-0223">Dioxygenase</keyword>
<evidence type="ECO:0000259" key="1">
    <source>
        <dbReference type="PROSITE" id="PS51819"/>
    </source>
</evidence>
<comment type="caution">
    <text evidence="2">The sequence shown here is derived from an EMBL/GenBank/DDBJ whole genome shotgun (WGS) entry which is preliminary data.</text>
</comment>
<name>A0A1Q8ZT83_9HYPH</name>
<dbReference type="InterPro" id="IPR004360">
    <property type="entry name" value="Glyas_Fos-R_dOase_dom"/>
</dbReference>
<dbReference type="OrthoDB" id="9794917at2"/>
<gene>
    <name evidence="2" type="ORF">BJF95_17590</name>
</gene>
<protein>
    <submittedName>
        <fullName evidence="2">Extradiol dioxygenase</fullName>
    </submittedName>
</protein>
<dbReference type="PANTHER" id="PTHR36437:SF2">
    <property type="entry name" value="GLYOXALASE_BLEOMYCIN RESISTANCE PROTEIN_DIOXYGENASE"/>
    <property type="match status" value="1"/>
</dbReference>
<dbReference type="Gene3D" id="3.10.180.10">
    <property type="entry name" value="2,3-Dihydroxybiphenyl 1,2-Dioxygenase, domain 1"/>
    <property type="match status" value="1"/>
</dbReference>
<sequence>MTDKLVKHIAAVTVMVDDYDRALSFYCDTLGFICRVNDDLGEGKRWVVVAPNGTSAGLLLAKADSETQRAAIGNQVAGRVAFFLHTDDFRRDHAAFMAKGVRFHEEPRFEPYGTVAVFEDLYGNLWDLIEPKG</sequence>
<dbReference type="AlphaFoldDB" id="A0A1Q8ZT83"/>
<dbReference type="SUPFAM" id="SSF54593">
    <property type="entry name" value="Glyoxalase/Bleomycin resistance protein/Dihydroxybiphenyl dioxygenase"/>
    <property type="match status" value="1"/>
</dbReference>
<reference evidence="2 3" key="1">
    <citation type="submission" date="2016-09" db="EMBL/GenBank/DDBJ databases">
        <title>Rhizobium oryziradicis sp. nov., isolated from the root of rice.</title>
        <authorList>
            <person name="Zhao J."/>
            <person name="Zhang X."/>
        </authorList>
    </citation>
    <scope>NUCLEOTIDE SEQUENCE [LARGE SCALE GENOMIC DNA]</scope>
    <source>
        <strain evidence="2 3">N19</strain>
    </source>
</reference>
<dbReference type="InterPro" id="IPR037523">
    <property type="entry name" value="VOC_core"/>
</dbReference>
<dbReference type="STRING" id="1867956.BJF95_17590"/>
<dbReference type="RefSeq" id="WP_075639062.1">
    <property type="nucleotide sequence ID" value="NZ_MKIM01000025.1"/>
</dbReference>
<dbReference type="GO" id="GO:0051213">
    <property type="term" value="F:dioxygenase activity"/>
    <property type="evidence" value="ECO:0007669"/>
    <property type="project" value="UniProtKB-KW"/>
</dbReference>
<dbReference type="Pfam" id="PF00903">
    <property type="entry name" value="Glyoxalase"/>
    <property type="match status" value="1"/>
</dbReference>
<keyword evidence="2" id="KW-0560">Oxidoreductase</keyword>
<evidence type="ECO:0000313" key="2">
    <source>
        <dbReference type="EMBL" id="OLP45148.1"/>
    </source>
</evidence>
<feature type="domain" description="VOC" evidence="1">
    <location>
        <begin position="8"/>
        <end position="131"/>
    </location>
</feature>
<evidence type="ECO:0000313" key="3">
    <source>
        <dbReference type="Proteomes" id="UP000186894"/>
    </source>
</evidence>